<dbReference type="PANTHER" id="PTHR33221">
    <property type="entry name" value="WINGED HELIX-TURN-HELIX TRANSCRIPTIONAL REGULATOR, RRF2 FAMILY"/>
    <property type="match status" value="1"/>
</dbReference>
<evidence type="ECO:0000313" key="3">
    <source>
        <dbReference type="Proteomes" id="UP000592181"/>
    </source>
</evidence>
<dbReference type="InterPro" id="IPR036388">
    <property type="entry name" value="WH-like_DNA-bd_sf"/>
</dbReference>
<organism evidence="2 3">
    <name type="scientific">Janibacter alkaliphilus</name>
    <dbReference type="NCBI Taxonomy" id="1069963"/>
    <lineage>
        <taxon>Bacteria</taxon>
        <taxon>Bacillati</taxon>
        <taxon>Actinomycetota</taxon>
        <taxon>Actinomycetes</taxon>
        <taxon>Micrococcales</taxon>
        <taxon>Intrasporangiaceae</taxon>
        <taxon>Janibacter</taxon>
    </lineage>
</organism>
<dbReference type="Proteomes" id="UP000592181">
    <property type="component" value="Unassembled WGS sequence"/>
</dbReference>
<keyword evidence="1" id="KW-0238">DNA-binding</keyword>
<dbReference type="InterPro" id="IPR000944">
    <property type="entry name" value="Tscrpt_reg_Rrf2"/>
</dbReference>
<keyword evidence="3" id="KW-1185">Reference proteome</keyword>
<dbReference type="PANTHER" id="PTHR33221:SF5">
    <property type="entry name" value="HTH-TYPE TRANSCRIPTIONAL REGULATOR ISCR"/>
    <property type="match status" value="1"/>
</dbReference>
<dbReference type="PROSITE" id="PS01332">
    <property type="entry name" value="HTH_RRF2_1"/>
    <property type="match status" value="1"/>
</dbReference>
<dbReference type="Pfam" id="PF02082">
    <property type="entry name" value="Rrf2"/>
    <property type="match status" value="1"/>
</dbReference>
<comment type="caution">
    <text evidence="2">The sequence shown here is derived from an EMBL/GenBank/DDBJ whole genome shotgun (WGS) entry which is preliminary data.</text>
</comment>
<dbReference type="GO" id="GO:0003677">
    <property type="term" value="F:DNA binding"/>
    <property type="evidence" value="ECO:0007669"/>
    <property type="project" value="UniProtKB-KW"/>
</dbReference>
<evidence type="ECO:0000256" key="1">
    <source>
        <dbReference type="ARBA" id="ARBA00023125"/>
    </source>
</evidence>
<dbReference type="PROSITE" id="PS51197">
    <property type="entry name" value="HTH_RRF2_2"/>
    <property type="match status" value="1"/>
</dbReference>
<dbReference type="NCBIfam" id="TIGR00738">
    <property type="entry name" value="rrf2_super"/>
    <property type="match status" value="1"/>
</dbReference>
<dbReference type="InterPro" id="IPR030489">
    <property type="entry name" value="TR_Rrf2-type_CS"/>
</dbReference>
<name>A0A852X9V3_9MICO</name>
<dbReference type="RefSeq" id="WP_179462879.1">
    <property type="nucleotide sequence ID" value="NZ_JACBZX010000001.1"/>
</dbReference>
<accession>A0A852X9V3</accession>
<dbReference type="AlphaFoldDB" id="A0A852X9V3"/>
<proteinExistence type="predicted"/>
<dbReference type="GO" id="GO:0003700">
    <property type="term" value="F:DNA-binding transcription factor activity"/>
    <property type="evidence" value="ECO:0007669"/>
    <property type="project" value="TreeGrafter"/>
</dbReference>
<sequence>MEIPAKAEYAVRAMLTLAAVEAGDEPLPGEGGVAPRPVSVERLAAEQGLPHKFLEGIVGELRRAGLVVSRRGARGGYRLSRPAGEIAVGDIIRAVDGPLAEVRGHRPHETSYTGSAAHLDQLWVALRVAMRRVLDGTSLEQLRTGDLPEEVRVLTEDPDARRNRC</sequence>
<protein>
    <submittedName>
        <fullName evidence="2">Rrf2 family protein</fullName>
    </submittedName>
</protein>
<dbReference type="EMBL" id="JACBZX010000001">
    <property type="protein sequence ID" value="NYG37523.1"/>
    <property type="molecule type" value="Genomic_DNA"/>
</dbReference>
<dbReference type="SUPFAM" id="SSF46785">
    <property type="entry name" value="Winged helix' DNA-binding domain"/>
    <property type="match status" value="1"/>
</dbReference>
<dbReference type="Gene3D" id="1.10.10.10">
    <property type="entry name" value="Winged helix-like DNA-binding domain superfamily/Winged helix DNA-binding domain"/>
    <property type="match status" value="1"/>
</dbReference>
<reference evidence="2 3" key="1">
    <citation type="submission" date="2020-07" db="EMBL/GenBank/DDBJ databases">
        <title>Sequencing the genomes of 1000 actinobacteria strains.</title>
        <authorList>
            <person name="Klenk H.-P."/>
        </authorList>
    </citation>
    <scope>NUCLEOTIDE SEQUENCE [LARGE SCALE GENOMIC DNA]</scope>
    <source>
        <strain evidence="2 3">DSM 24723</strain>
    </source>
</reference>
<gene>
    <name evidence="2" type="ORF">BJY28_001992</name>
</gene>
<dbReference type="GO" id="GO:0005829">
    <property type="term" value="C:cytosol"/>
    <property type="evidence" value="ECO:0007669"/>
    <property type="project" value="TreeGrafter"/>
</dbReference>
<dbReference type="InterPro" id="IPR036390">
    <property type="entry name" value="WH_DNA-bd_sf"/>
</dbReference>
<evidence type="ECO:0000313" key="2">
    <source>
        <dbReference type="EMBL" id="NYG37523.1"/>
    </source>
</evidence>